<reference evidence="1" key="2">
    <citation type="journal article" date="2015" name="Fish Shellfish Immunol.">
        <title>Early steps in the European eel (Anguilla anguilla)-Vibrio vulnificus interaction in the gills: Role of the RtxA13 toxin.</title>
        <authorList>
            <person name="Callol A."/>
            <person name="Pajuelo D."/>
            <person name="Ebbesson L."/>
            <person name="Teles M."/>
            <person name="MacKenzie S."/>
            <person name="Amaro C."/>
        </authorList>
    </citation>
    <scope>NUCLEOTIDE SEQUENCE</scope>
</reference>
<proteinExistence type="predicted"/>
<protein>
    <submittedName>
        <fullName evidence="1">Uncharacterized protein</fullName>
    </submittedName>
</protein>
<sequence length="95" mass="10367">MPGCTGLKVESWLPYGLRPMASKWAYLPSACCPITISLETTSPPLKENPGQNFSPTTDMAKDIICSNQKLLWAEICGCFQSMKTIGQLRGNTSNP</sequence>
<accession>A0A0E9Q8E2</accession>
<dbReference type="EMBL" id="GBXM01095805">
    <property type="protein sequence ID" value="JAH12772.1"/>
    <property type="molecule type" value="Transcribed_RNA"/>
</dbReference>
<evidence type="ECO:0000313" key="1">
    <source>
        <dbReference type="EMBL" id="JAH12772.1"/>
    </source>
</evidence>
<reference evidence="1" key="1">
    <citation type="submission" date="2014-11" db="EMBL/GenBank/DDBJ databases">
        <authorList>
            <person name="Amaro Gonzalez C."/>
        </authorList>
    </citation>
    <scope>NUCLEOTIDE SEQUENCE</scope>
</reference>
<name>A0A0E9Q8E2_ANGAN</name>
<dbReference type="AlphaFoldDB" id="A0A0E9Q8E2"/>
<organism evidence="1">
    <name type="scientific">Anguilla anguilla</name>
    <name type="common">European freshwater eel</name>
    <name type="synonym">Muraena anguilla</name>
    <dbReference type="NCBI Taxonomy" id="7936"/>
    <lineage>
        <taxon>Eukaryota</taxon>
        <taxon>Metazoa</taxon>
        <taxon>Chordata</taxon>
        <taxon>Craniata</taxon>
        <taxon>Vertebrata</taxon>
        <taxon>Euteleostomi</taxon>
        <taxon>Actinopterygii</taxon>
        <taxon>Neopterygii</taxon>
        <taxon>Teleostei</taxon>
        <taxon>Anguilliformes</taxon>
        <taxon>Anguillidae</taxon>
        <taxon>Anguilla</taxon>
    </lineage>
</organism>